<name>A0A6A5H323_CAERE</name>
<protein>
    <submittedName>
        <fullName evidence="3">Uncharacterized protein</fullName>
    </submittedName>
</protein>
<feature type="compositionally biased region" description="Polar residues" evidence="1">
    <location>
        <begin position="257"/>
        <end position="267"/>
    </location>
</feature>
<dbReference type="GeneID" id="9818249"/>
<dbReference type="RefSeq" id="XP_053586832.1">
    <property type="nucleotide sequence ID" value="XM_053727255.1"/>
</dbReference>
<comment type="caution">
    <text evidence="3">The sequence shown here is derived from an EMBL/GenBank/DDBJ whole genome shotgun (WGS) entry which is preliminary data.</text>
</comment>
<dbReference type="CTD" id="9818249"/>
<proteinExistence type="predicted"/>
<feature type="compositionally biased region" description="Polar residues" evidence="1">
    <location>
        <begin position="294"/>
        <end position="305"/>
    </location>
</feature>
<dbReference type="EMBL" id="WUAV01000003">
    <property type="protein sequence ID" value="KAF1760933.1"/>
    <property type="molecule type" value="Genomic_DNA"/>
</dbReference>
<keyword evidence="2" id="KW-0812">Transmembrane</keyword>
<evidence type="ECO:0000256" key="1">
    <source>
        <dbReference type="SAM" id="MobiDB-lite"/>
    </source>
</evidence>
<feature type="region of interest" description="Disordered" evidence="1">
    <location>
        <begin position="169"/>
        <end position="190"/>
    </location>
</feature>
<keyword evidence="2" id="KW-0472">Membrane</keyword>
<keyword evidence="2" id="KW-1133">Transmembrane helix</keyword>
<feature type="transmembrane region" description="Helical" evidence="2">
    <location>
        <begin position="21"/>
        <end position="43"/>
    </location>
</feature>
<dbReference type="Proteomes" id="UP000483820">
    <property type="component" value="Chromosome III"/>
</dbReference>
<evidence type="ECO:0000313" key="3">
    <source>
        <dbReference type="EMBL" id="KAF1760933.1"/>
    </source>
</evidence>
<organism evidence="3 4">
    <name type="scientific">Caenorhabditis remanei</name>
    <name type="common">Caenorhabditis vulgaris</name>
    <dbReference type="NCBI Taxonomy" id="31234"/>
    <lineage>
        <taxon>Eukaryota</taxon>
        <taxon>Metazoa</taxon>
        <taxon>Ecdysozoa</taxon>
        <taxon>Nematoda</taxon>
        <taxon>Chromadorea</taxon>
        <taxon>Rhabditida</taxon>
        <taxon>Rhabditina</taxon>
        <taxon>Rhabditomorpha</taxon>
        <taxon>Rhabditoidea</taxon>
        <taxon>Rhabditidae</taxon>
        <taxon>Peloderinae</taxon>
        <taxon>Caenorhabditis</taxon>
    </lineage>
</organism>
<dbReference type="KEGG" id="crq:GCK72_009186"/>
<evidence type="ECO:0000256" key="2">
    <source>
        <dbReference type="SAM" id="Phobius"/>
    </source>
</evidence>
<accession>A0A6A5H323</accession>
<gene>
    <name evidence="3" type="ORF">GCK72_009186</name>
</gene>
<feature type="compositionally biased region" description="Basic and acidic residues" evidence="1">
    <location>
        <begin position="169"/>
        <end position="180"/>
    </location>
</feature>
<dbReference type="AlphaFoldDB" id="A0A6A5H323"/>
<sequence>MSRAWSTSEEEEVVDENKEDYSLLLFYMIGTHFCFFLITYFWLYPTAEPPKNAIMHKLTSDSKKSRLTGEPVRPATRLSIREISFLSRRQMCQERKYQLTEEDQKTLMMARDGEVNYLREASQMHTDKTMNYGCLIVERGVPIPTDTDLKQDIMEPIEDDDAAPIEDLARLKRHKEPEKPKTKRKKTKERMEALDQLTRGVSAEKLSLFKQNTTPDQSRKLQRTISSMLRPERTQDGAATIEDDKTQQRVIVKKPSSKPTQRPSTLEVNKKKSNTQRGDNSRKVPHLVRVPQVENKTNTLESSMARTIEETTRTKGTGSREPLGP</sequence>
<evidence type="ECO:0000313" key="4">
    <source>
        <dbReference type="Proteomes" id="UP000483820"/>
    </source>
</evidence>
<feature type="region of interest" description="Disordered" evidence="1">
    <location>
        <begin position="208"/>
        <end position="325"/>
    </location>
</feature>
<reference evidence="3 4" key="1">
    <citation type="submission" date="2019-12" db="EMBL/GenBank/DDBJ databases">
        <title>Chromosome-level assembly of the Caenorhabditis remanei genome.</title>
        <authorList>
            <person name="Teterina A.A."/>
            <person name="Willis J.H."/>
            <person name="Phillips P.C."/>
        </authorList>
    </citation>
    <scope>NUCLEOTIDE SEQUENCE [LARGE SCALE GENOMIC DNA]</scope>
    <source>
        <strain evidence="3 4">PX506</strain>
        <tissue evidence="3">Whole organism</tissue>
    </source>
</reference>